<evidence type="ECO:0000313" key="3">
    <source>
        <dbReference type="Proteomes" id="UP000295292"/>
    </source>
</evidence>
<dbReference type="OrthoDB" id="9789603at2"/>
<evidence type="ECO:0000259" key="1">
    <source>
        <dbReference type="PROSITE" id="PS51186"/>
    </source>
</evidence>
<dbReference type="Proteomes" id="UP000295292">
    <property type="component" value="Unassembled WGS sequence"/>
</dbReference>
<name>A0A4R6W925_9SPHI</name>
<dbReference type="InterPro" id="IPR000182">
    <property type="entry name" value="GNAT_dom"/>
</dbReference>
<dbReference type="Gene3D" id="3.40.630.30">
    <property type="match status" value="1"/>
</dbReference>
<protein>
    <submittedName>
        <fullName evidence="2">Acetyltransferase (GNAT) family protein</fullName>
    </submittedName>
</protein>
<dbReference type="CDD" id="cd04301">
    <property type="entry name" value="NAT_SF"/>
    <property type="match status" value="1"/>
</dbReference>
<evidence type="ECO:0000313" key="2">
    <source>
        <dbReference type="EMBL" id="TDQ73912.1"/>
    </source>
</evidence>
<dbReference type="Pfam" id="PF00583">
    <property type="entry name" value="Acetyltransf_1"/>
    <property type="match status" value="1"/>
</dbReference>
<gene>
    <name evidence="2" type="ORF">CLV99_4350</name>
</gene>
<reference evidence="2 3" key="1">
    <citation type="submission" date="2019-03" db="EMBL/GenBank/DDBJ databases">
        <title>Genomic Encyclopedia of Archaeal and Bacterial Type Strains, Phase II (KMG-II): from individual species to whole genera.</title>
        <authorList>
            <person name="Goeker M."/>
        </authorList>
    </citation>
    <scope>NUCLEOTIDE SEQUENCE [LARGE SCALE GENOMIC DNA]</scope>
    <source>
        <strain evidence="2 3">DSM 28353</strain>
    </source>
</reference>
<dbReference type="PROSITE" id="PS51186">
    <property type="entry name" value="GNAT"/>
    <property type="match status" value="1"/>
</dbReference>
<organism evidence="2 3">
    <name type="scientific">Sphingobacterium yanglingense</name>
    <dbReference type="NCBI Taxonomy" id="1437280"/>
    <lineage>
        <taxon>Bacteria</taxon>
        <taxon>Pseudomonadati</taxon>
        <taxon>Bacteroidota</taxon>
        <taxon>Sphingobacteriia</taxon>
        <taxon>Sphingobacteriales</taxon>
        <taxon>Sphingobacteriaceae</taxon>
        <taxon>Sphingobacterium</taxon>
    </lineage>
</organism>
<proteinExistence type="predicted"/>
<comment type="caution">
    <text evidence="2">The sequence shown here is derived from an EMBL/GenBank/DDBJ whole genome shotgun (WGS) entry which is preliminary data.</text>
</comment>
<feature type="domain" description="N-acetyltransferase" evidence="1">
    <location>
        <begin position="20"/>
        <end position="156"/>
    </location>
</feature>
<sequence>MEFIISHPDKEKRKEDIISFFVANKTESYISHSEILSGRADTPQKWSNNIAQILSDELDDDGTEIITIEKEATIIGLAILRIVNKNLIIEDLIIDEKLRGFSLGKKMMNYILETAKQRNIKSLFLESGISNEKAHFFFEGQGFKKLAVSYILQLEN</sequence>
<dbReference type="InterPro" id="IPR016181">
    <property type="entry name" value="Acyl_CoA_acyltransferase"/>
</dbReference>
<dbReference type="RefSeq" id="WP_133586480.1">
    <property type="nucleotide sequence ID" value="NZ_SNYV01000018.1"/>
</dbReference>
<dbReference type="SUPFAM" id="SSF55729">
    <property type="entry name" value="Acyl-CoA N-acyltransferases (Nat)"/>
    <property type="match status" value="1"/>
</dbReference>
<keyword evidence="2" id="KW-0808">Transferase</keyword>
<dbReference type="EMBL" id="SNYV01000018">
    <property type="protein sequence ID" value="TDQ73912.1"/>
    <property type="molecule type" value="Genomic_DNA"/>
</dbReference>
<dbReference type="GO" id="GO:0016747">
    <property type="term" value="F:acyltransferase activity, transferring groups other than amino-acyl groups"/>
    <property type="evidence" value="ECO:0007669"/>
    <property type="project" value="InterPro"/>
</dbReference>
<dbReference type="AlphaFoldDB" id="A0A4R6W925"/>
<keyword evidence="3" id="KW-1185">Reference proteome</keyword>
<accession>A0A4R6W925</accession>